<gene>
    <name evidence="7" type="ORF">HYPSUDRAFT_771102</name>
</gene>
<proteinExistence type="predicted"/>
<evidence type="ECO:0000256" key="4">
    <source>
        <dbReference type="ARBA" id="ARBA00023136"/>
    </source>
</evidence>
<dbReference type="GO" id="GO:0005737">
    <property type="term" value="C:cytoplasm"/>
    <property type="evidence" value="ECO:0007669"/>
    <property type="project" value="TreeGrafter"/>
</dbReference>
<feature type="transmembrane region" description="Helical" evidence="5">
    <location>
        <begin position="81"/>
        <end position="103"/>
    </location>
</feature>
<evidence type="ECO:0000313" key="8">
    <source>
        <dbReference type="Proteomes" id="UP000054270"/>
    </source>
</evidence>
<keyword evidence="2 5" id="KW-0812">Transmembrane</keyword>
<evidence type="ECO:0000259" key="6">
    <source>
        <dbReference type="PROSITE" id="PS51380"/>
    </source>
</evidence>
<dbReference type="GO" id="GO:0016020">
    <property type="term" value="C:membrane"/>
    <property type="evidence" value="ECO:0007669"/>
    <property type="project" value="UniProtKB-SubCell"/>
</dbReference>
<organism evidence="7 8">
    <name type="scientific">Hypholoma sublateritium (strain FD-334 SS-4)</name>
    <dbReference type="NCBI Taxonomy" id="945553"/>
    <lineage>
        <taxon>Eukaryota</taxon>
        <taxon>Fungi</taxon>
        <taxon>Dikarya</taxon>
        <taxon>Basidiomycota</taxon>
        <taxon>Agaricomycotina</taxon>
        <taxon>Agaricomycetes</taxon>
        <taxon>Agaricomycetidae</taxon>
        <taxon>Agaricales</taxon>
        <taxon>Agaricineae</taxon>
        <taxon>Strophariaceae</taxon>
        <taxon>Hypholoma</taxon>
    </lineage>
</organism>
<keyword evidence="3 5" id="KW-1133">Transmembrane helix</keyword>
<accession>A0A0D2NPJ9</accession>
<dbReference type="EMBL" id="KN817564">
    <property type="protein sequence ID" value="KJA20689.1"/>
    <property type="molecule type" value="Genomic_DNA"/>
</dbReference>
<name>A0A0D2NPJ9_HYPSF</name>
<reference evidence="8" key="1">
    <citation type="submission" date="2014-04" db="EMBL/GenBank/DDBJ databases">
        <title>Evolutionary Origins and Diversification of the Mycorrhizal Mutualists.</title>
        <authorList>
            <consortium name="DOE Joint Genome Institute"/>
            <consortium name="Mycorrhizal Genomics Consortium"/>
            <person name="Kohler A."/>
            <person name="Kuo A."/>
            <person name="Nagy L.G."/>
            <person name="Floudas D."/>
            <person name="Copeland A."/>
            <person name="Barry K.W."/>
            <person name="Cichocki N."/>
            <person name="Veneault-Fourrey C."/>
            <person name="LaButti K."/>
            <person name="Lindquist E.A."/>
            <person name="Lipzen A."/>
            <person name="Lundell T."/>
            <person name="Morin E."/>
            <person name="Murat C."/>
            <person name="Riley R."/>
            <person name="Ohm R."/>
            <person name="Sun H."/>
            <person name="Tunlid A."/>
            <person name="Henrissat B."/>
            <person name="Grigoriev I.V."/>
            <person name="Hibbett D.S."/>
            <person name="Martin F."/>
        </authorList>
    </citation>
    <scope>NUCLEOTIDE SEQUENCE [LARGE SCALE GENOMIC DNA]</scope>
    <source>
        <strain evidence="8">FD-334 SS-4</strain>
    </source>
</reference>
<dbReference type="PANTHER" id="PTHR10783">
    <property type="entry name" value="XENOTROPIC AND POLYTROPIC RETROVIRUS RECEPTOR 1-RELATED"/>
    <property type="match status" value="1"/>
</dbReference>
<dbReference type="PANTHER" id="PTHR10783:SF46">
    <property type="entry name" value="PROTEIN ERD1 HOMOLOG 2"/>
    <property type="match status" value="1"/>
</dbReference>
<keyword evidence="8" id="KW-1185">Reference proteome</keyword>
<feature type="transmembrane region" description="Helical" evidence="5">
    <location>
        <begin position="382"/>
        <end position="400"/>
    </location>
</feature>
<evidence type="ECO:0000256" key="1">
    <source>
        <dbReference type="ARBA" id="ARBA00004141"/>
    </source>
</evidence>
<sequence length="469" mass="53291">MASDNDEIYLHSSFPLPYRALVLVGLGILGWATNLHGLDACGIDVVAAMDLRTDANAANPVMPVHHSAAFSHSKTVALYHAAYRIFLTYAAFCFASWALFRLVTLGDPILVDHYGYIPVMTSLAILVILVWPGNIVCRQEREKFMLAVRRCIFPPPNGPIYFSDVIFADIGTSFAKVFGGIWLSLWMLKPGNSILIPPVEDNWLRWVFPTVMSLPFFLRFRQCLIEYNLPANASRKPLFNALKYATSFPVIFLSAAQKIVATDLLQEKGEGAANEPWQGEHPLFRLWLLAAVVNSLYSFWWDVTNDWGLELLRLEAPSSARQPPKPLVLARLYSGTPLIGRPSADLLRQEENHHISSTHDTPKHQYRQSCVGLRPILLYPRAIYPFLIFVNLVLRMTWSVKLSTHVDAMRVGSVGFFWLEVAELARRWLWVFVRVEWETLKRPPRERVPTSNGSLDDIPEYEMIETPEL</sequence>
<dbReference type="PROSITE" id="PS51380">
    <property type="entry name" value="EXS"/>
    <property type="match status" value="1"/>
</dbReference>
<dbReference type="InterPro" id="IPR004342">
    <property type="entry name" value="EXS_C"/>
</dbReference>
<evidence type="ECO:0000256" key="3">
    <source>
        <dbReference type="ARBA" id="ARBA00022989"/>
    </source>
</evidence>
<feature type="transmembrane region" description="Helical" evidence="5">
    <location>
        <begin position="115"/>
        <end position="137"/>
    </location>
</feature>
<feature type="domain" description="EXS" evidence="6">
    <location>
        <begin position="199"/>
        <end position="469"/>
    </location>
</feature>
<dbReference type="OMA" id="FRRWIWI"/>
<dbReference type="Proteomes" id="UP000054270">
    <property type="component" value="Unassembled WGS sequence"/>
</dbReference>
<dbReference type="OrthoDB" id="2159384at2759"/>
<evidence type="ECO:0000256" key="5">
    <source>
        <dbReference type="SAM" id="Phobius"/>
    </source>
</evidence>
<dbReference type="Pfam" id="PF03124">
    <property type="entry name" value="EXS"/>
    <property type="match status" value="1"/>
</dbReference>
<dbReference type="AlphaFoldDB" id="A0A0D2NPJ9"/>
<dbReference type="STRING" id="945553.A0A0D2NPJ9"/>
<comment type="subcellular location">
    <subcellularLocation>
        <location evidence="1">Membrane</location>
        <topology evidence="1">Multi-pass membrane protein</topology>
    </subcellularLocation>
</comment>
<keyword evidence="4 5" id="KW-0472">Membrane</keyword>
<protein>
    <recommendedName>
        <fullName evidence="6">EXS domain-containing protein</fullName>
    </recommendedName>
</protein>
<evidence type="ECO:0000313" key="7">
    <source>
        <dbReference type="EMBL" id="KJA20689.1"/>
    </source>
</evidence>
<evidence type="ECO:0000256" key="2">
    <source>
        <dbReference type="ARBA" id="ARBA00022692"/>
    </source>
</evidence>